<evidence type="ECO:0000256" key="1">
    <source>
        <dbReference type="ARBA" id="ARBA00004871"/>
    </source>
</evidence>
<dbReference type="InterPro" id="IPR046346">
    <property type="entry name" value="Aminoacid_DH-like_N_sf"/>
</dbReference>
<dbReference type="PANTHER" id="PTHR21089:SF1">
    <property type="entry name" value="BIFUNCTIONAL 3-DEHYDROQUINATE DEHYDRATASE_SHIKIMATE DEHYDROGENASE, CHLOROPLASTIC"/>
    <property type="match status" value="1"/>
</dbReference>
<dbReference type="PANTHER" id="PTHR21089">
    <property type="entry name" value="SHIKIMATE DEHYDROGENASE"/>
    <property type="match status" value="1"/>
</dbReference>
<gene>
    <name evidence="4" type="ORF">ACFO7V_01095</name>
</gene>
<comment type="pathway">
    <text evidence="1">Metabolic intermediate biosynthesis; chorismate biosynthesis; chorismate from D-erythrose 4-phosphate and phosphoenolpyruvate: step 4/7.</text>
</comment>
<evidence type="ECO:0000259" key="3">
    <source>
        <dbReference type="Pfam" id="PF08501"/>
    </source>
</evidence>
<organism evidence="4 5">
    <name type="scientific">Glutamicibacter bergerei</name>
    <dbReference type="NCBI Taxonomy" id="256702"/>
    <lineage>
        <taxon>Bacteria</taxon>
        <taxon>Bacillati</taxon>
        <taxon>Actinomycetota</taxon>
        <taxon>Actinomycetes</taxon>
        <taxon>Micrococcales</taxon>
        <taxon>Micrococcaceae</taxon>
        <taxon>Glutamicibacter</taxon>
    </lineage>
</organism>
<evidence type="ECO:0000256" key="2">
    <source>
        <dbReference type="ARBA" id="ARBA00023141"/>
    </source>
</evidence>
<keyword evidence="5" id="KW-1185">Reference proteome</keyword>
<dbReference type="EMBL" id="JBHSHE010000007">
    <property type="protein sequence ID" value="MFC4714741.1"/>
    <property type="molecule type" value="Genomic_DNA"/>
</dbReference>
<accession>A0ABV9MFT7</accession>
<keyword evidence="2" id="KW-0057">Aromatic amino acid biosynthesis</keyword>
<evidence type="ECO:0000313" key="4">
    <source>
        <dbReference type="EMBL" id="MFC4714741.1"/>
    </source>
</evidence>
<dbReference type="Proteomes" id="UP001595884">
    <property type="component" value="Unassembled WGS sequence"/>
</dbReference>
<dbReference type="InterPro" id="IPR036291">
    <property type="entry name" value="NAD(P)-bd_dom_sf"/>
</dbReference>
<name>A0ABV9MFT7_9MICC</name>
<sequence>MQMMRAAVLGQPISHSKSPILHRAAYALLGADINYEAIELTPADAGEFAQQLRANQWAGCSVTMPLKDVFVPLMDEVSDRVARLGALNTIVVCRDGRLYGENTDVDGIVLALADAGVRHSSQATILGAGNTALAAIEAAAELGTTELKLVVRDPARASLAISLAQELGMRVELVEVNSFDELGIIADPLVISTLPPRAADSWVAPLGAGRGILLDVAYDPWPSELAQNWAGTVISGLHMLVHQAVEQARYFSALPFDELTRERVTNAMYHSLGLHRRG</sequence>
<dbReference type="SUPFAM" id="SSF53223">
    <property type="entry name" value="Aminoacid dehydrogenase-like, N-terminal domain"/>
    <property type="match status" value="1"/>
</dbReference>
<comment type="caution">
    <text evidence="4">The sequence shown here is derived from an EMBL/GenBank/DDBJ whole genome shotgun (WGS) entry which is preliminary data.</text>
</comment>
<dbReference type="Gene3D" id="3.40.50.720">
    <property type="entry name" value="NAD(P)-binding Rossmann-like Domain"/>
    <property type="match status" value="1"/>
</dbReference>
<dbReference type="RefSeq" id="WP_188686053.1">
    <property type="nucleotide sequence ID" value="NZ_BAAAVQ010000042.1"/>
</dbReference>
<evidence type="ECO:0000313" key="5">
    <source>
        <dbReference type="Proteomes" id="UP001595884"/>
    </source>
</evidence>
<dbReference type="Pfam" id="PF08501">
    <property type="entry name" value="Shikimate_dh_N"/>
    <property type="match status" value="1"/>
</dbReference>
<dbReference type="InterPro" id="IPR013708">
    <property type="entry name" value="Shikimate_DH-bd_N"/>
</dbReference>
<reference evidence="5" key="1">
    <citation type="journal article" date="2019" name="Int. J. Syst. Evol. Microbiol.">
        <title>The Global Catalogue of Microorganisms (GCM) 10K type strain sequencing project: providing services to taxonomists for standard genome sequencing and annotation.</title>
        <authorList>
            <consortium name="The Broad Institute Genomics Platform"/>
            <consortium name="The Broad Institute Genome Sequencing Center for Infectious Disease"/>
            <person name="Wu L."/>
            <person name="Ma J."/>
        </authorList>
    </citation>
    <scope>NUCLEOTIDE SEQUENCE [LARGE SCALE GENOMIC DNA]</scope>
    <source>
        <strain evidence="5">CGMCC 1.12849</strain>
    </source>
</reference>
<keyword evidence="2" id="KW-0028">Amino-acid biosynthesis</keyword>
<proteinExistence type="predicted"/>
<dbReference type="Gene3D" id="3.40.50.10860">
    <property type="entry name" value="Leucine Dehydrogenase, chain A, domain 1"/>
    <property type="match status" value="1"/>
</dbReference>
<feature type="domain" description="Shikimate dehydrogenase substrate binding N-terminal" evidence="3">
    <location>
        <begin position="8"/>
        <end position="90"/>
    </location>
</feature>
<protein>
    <submittedName>
        <fullName evidence="4">Shikimate dehydrogenase family protein</fullName>
    </submittedName>
</protein>
<dbReference type="InterPro" id="IPR022893">
    <property type="entry name" value="Shikimate_DH_fam"/>
</dbReference>
<dbReference type="SUPFAM" id="SSF51735">
    <property type="entry name" value="NAD(P)-binding Rossmann-fold domains"/>
    <property type="match status" value="1"/>
</dbReference>